<dbReference type="InterPro" id="IPR011043">
    <property type="entry name" value="Gal_Oxase/kelch_b-propeller"/>
</dbReference>
<comment type="caution">
    <text evidence="2">The sequence shown here is derived from an EMBL/GenBank/DDBJ whole genome shotgun (WGS) entry which is preliminary data.</text>
</comment>
<keyword evidence="3" id="KW-1185">Reference proteome</keyword>
<dbReference type="Pfam" id="PF24681">
    <property type="entry name" value="Kelch_KLHDC2_KLHL20_DRC7"/>
    <property type="match status" value="1"/>
</dbReference>
<feature type="compositionally biased region" description="Acidic residues" evidence="1">
    <location>
        <begin position="666"/>
        <end position="681"/>
    </location>
</feature>
<feature type="region of interest" description="Disordered" evidence="1">
    <location>
        <begin position="649"/>
        <end position="683"/>
    </location>
</feature>
<dbReference type="InterPro" id="IPR015915">
    <property type="entry name" value="Kelch-typ_b-propeller"/>
</dbReference>
<evidence type="ECO:0000313" key="2">
    <source>
        <dbReference type="EMBL" id="KAJ8603133.1"/>
    </source>
</evidence>
<evidence type="ECO:0008006" key="4">
    <source>
        <dbReference type="Google" id="ProtNLM"/>
    </source>
</evidence>
<sequence length="729" mass="78600">MDAVPEEVAAKILMLLVPRSLDGTISDKKIRNFRYQTFASKSCARAIAGLMLSRAWRKRVPRALLLAPDEDYVASLGRCASALAVGGLERRERADLLAAVARARLASHAHAAYVDGAVFALHDAREAMAAGWGLSGEVLLGIMEFVDGASALRASVALRPWRQVLVEEAGDEWWRERIVRELRAPALRSSPPPFLSKRGWRGLYRELVEPVERARWVSASSRHGLTDRVAAPQMFVGPSGKRLFCYGGWTRLGPQTDVHWANLGDIAGMWRRAKRGSGVARGVGPRFRRALETGRPVGRGGVQTLTPLWVANGGREGPSRRHVAATVGTEEVEEDAELVLAFGGAGGGYHNEHNDWRVAALTEGEGDRNAAVCWTAVGRRRIGPSTRDGAELAARCAHAATYVPARLCGASEGAVFVVGGHADDCSRSLASVDCLDVATWTWDKDVAAESNFRPRHGHSSTLVEEDGTGYLVVVGGGNGNILHGFGAGIRELDDVNVFDTRSRRWIATFDSAAPFGRHHAAATLPGGRALLFGGGARPSNEIGLLDARACVKRALHHHHHGQKKRAASSTWRSLLFPTQPAVFLKTLDSSSSDQPRPRKMHASACLLPWLPLFVVFGGWEMGPHFADMWFADLHTSSSTADDDDGMMEVEESAEDEDTTAATGAADPDDDDDDDDDDDNDDSLVTLNIATNAGTHQIQVPRHVFLRLVREGMLGVADEVPPAAAAAAAS</sequence>
<accession>A0AAD7XKP3</accession>
<feature type="compositionally biased region" description="Acidic residues" evidence="1">
    <location>
        <begin position="649"/>
        <end position="658"/>
    </location>
</feature>
<name>A0AAD7XKP3_9STRA</name>
<reference evidence="2" key="1">
    <citation type="submission" date="2023-01" db="EMBL/GenBank/DDBJ databases">
        <title>Metagenome sequencing of chrysophaentin producing Chrysophaeum taylorii.</title>
        <authorList>
            <person name="Davison J."/>
            <person name="Bewley C."/>
        </authorList>
    </citation>
    <scope>NUCLEOTIDE SEQUENCE</scope>
    <source>
        <strain evidence="2">NIES-1699</strain>
    </source>
</reference>
<dbReference type="PANTHER" id="PTHR23244:SF471">
    <property type="entry name" value="GUANINE NUCLEOTIDE-BINDING PROTEIN SUBUNIT BETA 1-RELATED"/>
    <property type="match status" value="1"/>
</dbReference>
<proteinExistence type="predicted"/>
<evidence type="ECO:0000256" key="1">
    <source>
        <dbReference type="SAM" id="MobiDB-lite"/>
    </source>
</evidence>
<protein>
    <recommendedName>
        <fullName evidence="4">F-box domain-containing protein</fullName>
    </recommendedName>
</protein>
<dbReference type="Proteomes" id="UP001230188">
    <property type="component" value="Unassembled WGS sequence"/>
</dbReference>
<dbReference type="EMBL" id="JAQMWT010000360">
    <property type="protein sequence ID" value="KAJ8603133.1"/>
    <property type="molecule type" value="Genomic_DNA"/>
</dbReference>
<organism evidence="2 3">
    <name type="scientific">Chrysophaeum taylorii</name>
    <dbReference type="NCBI Taxonomy" id="2483200"/>
    <lineage>
        <taxon>Eukaryota</taxon>
        <taxon>Sar</taxon>
        <taxon>Stramenopiles</taxon>
        <taxon>Ochrophyta</taxon>
        <taxon>Pelagophyceae</taxon>
        <taxon>Pelagomonadales</taxon>
        <taxon>Pelagomonadaceae</taxon>
        <taxon>Chrysophaeum</taxon>
    </lineage>
</organism>
<dbReference type="Gene3D" id="2.120.10.80">
    <property type="entry name" value="Kelch-type beta propeller"/>
    <property type="match status" value="2"/>
</dbReference>
<evidence type="ECO:0000313" key="3">
    <source>
        <dbReference type="Proteomes" id="UP001230188"/>
    </source>
</evidence>
<dbReference type="AlphaFoldDB" id="A0AAD7XKP3"/>
<dbReference type="SUPFAM" id="SSF50965">
    <property type="entry name" value="Galactose oxidase, central domain"/>
    <property type="match status" value="1"/>
</dbReference>
<gene>
    <name evidence="2" type="ORF">CTAYLR_004585</name>
</gene>
<dbReference type="PANTHER" id="PTHR23244">
    <property type="entry name" value="KELCH REPEAT DOMAIN"/>
    <property type="match status" value="1"/>
</dbReference>